<evidence type="ECO:0000313" key="3">
    <source>
        <dbReference type="EMBL" id="BCN30193.1"/>
    </source>
</evidence>
<dbReference type="Proteomes" id="UP000595897">
    <property type="component" value="Chromosome"/>
</dbReference>
<gene>
    <name evidence="3" type="ORF">bsdtb5_14880</name>
</gene>
<dbReference type="InterPro" id="IPR047589">
    <property type="entry name" value="DUF11_rpt"/>
</dbReference>
<reference evidence="3 4" key="1">
    <citation type="submission" date="2020-11" db="EMBL/GenBank/DDBJ databases">
        <title>Draft genome sequencing of a Lachnospiraceae strain isolated from anoxic soil subjected to BSD treatment.</title>
        <authorList>
            <person name="Uek A."/>
            <person name="Tonouchi A."/>
        </authorList>
    </citation>
    <scope>NUCLEOTIDE SEQUENCE [LARGE SCALE GENOMIC DNA]</scope>
    <source>
        <strain evidence="3 4">TB5</strain>
    </source>
</reference>
<accession>A0A7R7EK09</accession>
<dbReference type="PANTHER" id="PTHR35580:SF1">
    <property type="entry name" value="PHYTASE-LIKE DOMAIN-CONTAINING PROTEIN"/>
    <property type="match status" value="1"/>
</dbReference>
<evidence type="ECO:0008006" key="5">
    <source>
        <dbReference type="Google" id="ProtNLM"/>
    </source>
</evidence>
<dbReference type="Pfam" id="PF01345">
    <property type="entry name" value="DUF11"/>
    <property type="match status" value="1"/>
</dbReference>
<proteinExistence type="predicted"/>
<dbReference type="AlphaFoldDB" id="A0A7R7EK09"/>
<dbReference type="Gene3D" id="2.120.10.30">
    <property type="entry name" value="TolB, C-terminal domain"/>
    <property type="match status" value="1"/>
</dbReference>
<sequence>MNRNERTTQLLKHIPFRFEEYRGQYEYEAKYMLRNMGYTAFFAPNKVTYAMSYRKEDSYLTTILEMKFHDANSNPEIVGEEQLPGRVNYYIGSKKEKWVEGAATFKKIRYENMYPGIDIEFFGNKGELEFNFILSEEADPTLIAFSLSGAKKYNIDGDGNLVIDSEAGALRFMKPYVYQECYESKVEVLCSYHIVDEKYVAFTFGEYKKNCKMNIDPVLVYSSYYGENLVEILKNIKINENKELCIMGNYYDINNGSIDGFVTKLSSDGQIELFTTIIGGVSDDDPNAIALDNKGNIYVTGTTSSNDFPITQGAFQETKGDLFDAFVIKLDSLGHYSYSTYLGGDNDDRGWGITVDEEGNAYITGETKSTNFPLQNPYLGYLGDKNGTYAFVSKINNTGSQLIYSTYLGGVDDGDPFNDNEVNDVGYGIAIDGTNHAYVTGYTQTIDFPLKNPYQSKQKGLRDAFITKFEADGSAIIYSTYLGGVLDDTGTAIVVETNGTAYVCGVTSSVNFPIKNPFQSVLKGSSDIFITKLRADGQELIYSTYLGGSGVEEQYSENIVPLSVDNQGNVYITGATNSVDFPLRYPIEDHLNGDYDAFITKLDASGNKLRYSTILGGSTDDTGTGIAVDNNGTVYVVGVTNSVDFPVVHAIQPNFSGYMKGFVAILRLETLSFELILDAPKTVNIGNQLVYTITVTNMGPDKSSGATLIDHIPENTRFLAASVGNGSYSYKEGVLEFSIGMLEVLESTVIYIMVSPIELQEVTNLISVESEGDTKTAYTTTLVIDDVSKMKESINILKAHLERNSLRLKYLLELDSERKETLTTGIVVRNEKTKSLVLILHNESSRAFEANISILNLDSADGLGRLWWSKKVILKENEVKNYFFALPPASYEFFAENIAEEVSILIGERSDEPNTPINQSNFIESNTFRLNNL</sequence>
<evidence type="ECO:0000259" key="1">
    <source>
        <dbReference type="Pfam" id="PF01345"/>
    </source>
</evidence>
<dbReference type="SUPFAM" id="SSF101898">
    <property type="entry name" value="NHL repeat"/>
    <property type="match status" value="1"/>
</dbReference>
<dbReference type="Pfam" id="PF06739">
    <property type="entry name" value="SBBP"/>
    <property type="match status" value="3"/>
</dbReference>
<dbReference type="Pfam" id="PF25778">
    <property type="entry name" value="DUF7948"/>
    <property type="match status" value="1"/>
</dbReference>
<dbReference type="EMBL" id="AP024169">
    <property type="protein sequence ID" value="BCN30193.1"/>
    <property type="molecule type" value="Genomic_DNA"/>
</dbReference>
<feature type="domain" description="DUF11" evidence="1">
    <location>
        <begin position="681"/>
        <end position="776"/>
    </location>
</feature>
<dbReference type="InterPro" id="IPR057708">
    <property type="entry name" value="DUF7948"/>
</dbReference>
<dbReference type="InterPro" id="IPR001434">
    <property type="entry name" value="OmcB-like_DUF11"/>
</dbReference>
<dbReference type="KEGG" id="ahb:bsdtb5_14880"/>
<dbReference type="NCBIfam" id="TIGR01451">
    <property type="entry name" value="B_ant_repeat"/>
    <property type="match status" value="1"/>
</dbReference>
<protein>
    <recommendedName>
        <fullName evidence="5">DUF11 domain-containing protein</fullName>
    </recommendedName>
</protein>
<name>A0A7R7EK09_9FIRM</name>
<organism evidence="3 4">
    <name type="scientific">Anaeromicropila herbilytica</name>
    <dbReference type="NCBI Taxonomy" id="2785025"/>
    <lineage>
        <taxon>Bacteria</taxon>
        <taxon>Bacillati</taxon>
        <taxon>Bacillota</taxon>
        <taxon>Clostridia</taxon>
        <taxon>Lachnospirales</taxon>
        <taxon>Lachnospiraceae</taxon>
        <taxon>Anaeromicropila</taxon>
    </lineage>
</organism>
<dbReference type="RefSeq" id="WP_271715432.1">
    <property type="nucleotide sequence ID" value="NZ_AP024169.1"/>
</dbReference>
<dbReference type="InterPro" id="IPR052918">
    <property type="entry name" value="Motility_Chemotaxis_Reg"/>
</dbReference>
<evidence type="ECO:0000313" key="4">
    <source>
        <dbReference type="Proteomes" id="UP000595897"/>
    </source>
</evidence>
<dbReference type="InterPro" id="IPR011042">
    <property type="entry name" value="6-blade_b-propeller_TolB-like"/>
</dbReference>
<dbReference type="InterPro" id="IPR010620">
    <property type="entry name" value="SBBP_repeat"/>
</dbReference>
<feature type="domain" description="DUF7948" evidence="2">
    <location>
        <begin position="18"/>
        <end position="218"/>
    </location>
</feature>
<evidence type="ECO:0000259" key="2">
    <source>
        <dbReference type="Pfam" id="PF25778"/>
    </source>
</evidence>
<dbReference type="PANTHER" id="PTHR35580">
    <property type="entry name" value="CELL SURFACE GLYCOPROTEIN (S-LAYER PROTEIN)-LIKE PROTEIN"/>
    <property type="match status" value="1"/>
</dbReference>
<dbReference type="Gene3D" id="2.40.10.500">
    <property type="match status" value="1"/>
</dbReference>
<keyword evidence="4" id="KW-1185">Reference proteome</keyword>